<keyword evidence="4" id="KW-0653">Protein transport</keyword>
<dbReference type="SMART" id="SM01102">
    <property type="entry name" value="CRM1_C"/>
    <property type="match status" value="1"/>
</dbReference>
<proteinExistence type="inferred from homology"/>
<dbReference type="Pfam" id="PF08767">
    <property type="entry name" value="CRM1_C"/>
    <property type="match status" value="1"/>
</dbReference>
<dbReference type="GO" id="GO:0000056">
    <property type="term" value="P:ribosomal small subunit export from nucleus"/>
    <property type="evidence" value="ECO:0007669"/>
    <property type="project" value="TreeGrafter"/>
</dbReference>
<dbReference type="Gene3D" id="1.25.10.10">
    <property type="entry name" value="Leucine-rich Repeat Variant"/>
    <property type="match status" value="1"/>
</dbReference>
<evidence type="ECO:0000259" key="6">
    <source>
        <dbReference type="PROSITE" id="PS50166"/>
    </source>
</evidence>
<gene>
    <name evidence="7" type="ORF">TGRH88_063270</name>
</gene>
<keyword evidence="3" id="KW-0813">Transport</keyword>
<dbReference type="GO" id="GO:0031267">
    <property type="term" value="F:small GTPase binding"/>
    <property type="evidence" value="ECO:0007669"/>
    <property type="project" value="InterPro"/>
</dbReference>
<evidence type="ECO:0000256" key="3">
    <source>
        <dbReference type="ARBA" id="ARBA00022448"/>
    </source>
</evidence>
<dbReference type="InterPro" id="IPR045065">
    <property type="entry name" value="XPO1/5"/>
</dbReference>
<dbReference type="InterPro" id="IPR013598">
    <property type="entry name" value="Exportin-1/Importin-b-like"/>
</dbReference>
<comment type="caution">
    <text evidence="7">The sequence shown here is derived from an EMBL/GenBank/DDBJ whole genome shotgun (WGS) entry which is preliminary data.</text>
</comment>
<evidence type="ECO:0000256" key="5">
    <source>
        <dbReference type="ARBA" id="ARBA00023242"/>
    </source>
</evidence>
<dbReference type="SMART" id="SM00913">
    <property type="entry name" value="IBN_N"/>
    <property type="match status" value="1"/>
</dbReference>
<dbReference type="InterPro" id="IPR001494">
    <property type="entry name" value="Importin-beta_N"/>
</dbReference>
<comment type="similarity">
    <text evidence="2">Belongs to the exportin family.</text>
</comment>
<dbReference type="Pfam" id="PF18787">
    <property type="entry name" value="CRM1_repeat_3"/>
    <property type="match status" value="1"/>
</dbReference>
<dbReference type="Pfam" id="PF08389">
    <property type="entry name" value="Xpo1"/>
    <property type="match status" value="1"/>
</dbReference>
<dbReference type="SUPFAM" id="SSF48371">
    <property type="entry name" value="ARM repeat"/>
    <property type="match status" value="2"/>
</dbReference>
<dbReference type="InterPro" id="IPR011989">
    <property type="entry name" value="ARM-like"/>
</dbReference>
<sequence length="1292" mass="147147">MCLMGATDAASDRPPTEQLPNKIATLAFSPPSNPPELLKSTSALSSSTRAVKTPRTSFSDKGCKSYASRFPSAQRCAVFTSRVRLAVCTPGVHNVLNSSQLSASADIVLSRLVHLHTSPSLLGLGFTPFSFSPNFGVVLFFCLKLFSCNYSFLRFPGSFRATSSSERDSRRDPRALLDASIPFDDAKVALLDQVVAAMFGTTDNHSRDVAHKVLGEFKNMPEAWSYVAVILNKSQDANTKFVALQILENTIQTRWNVLPDAERNGIKVFVTDLVIRLASDEKACQTEKHFVNKVNENLIQIVKQEWPDRWPSFITEICQSSKASQSICENNMRLLNMLSEEVFDFGRSEMVSKKVEKLMTQLTAQFQEVFDVCMFVLKSFVVNAAAMKESLVQQTLKCLAHFLKWIPLGFVFETDLIETLLQHFWEPVQFRADCLRCVTEIASLQLSKEETQVFRERLAVLWLELVGKVLALPPQTLRFEDAGQVPPQMRLFWETIYCQLSLCLTAFLKNHRENIAEPLDKERNGQACVQMLQQVAAMTGLQHDETFQICLDFWFSFAEKLLNEVHEVVKRQNNGAPQQPPLMLSMPSSADAAAANALDALRLPCSSSELSWRVKMYSGVLNQVRKVMIRKMAKPQEVYIQFDQETGEVTRDHEVDTAEVALYNTMRCTQVLLTNLGQEETEAIMLETLNTECMQAPVQLGGWNPTALNRLCYSIGSISGAMREDIERRFLVQVIRNLLNLCELMKGKDDKAIVASNIMYVVGQYPRFLKAHWKFLKTVVYKLFEFMHETFPGVQDMACETFLKVAQKCKQAMAANRPEEPKPFVMEIIEKHTKETEVLDEKQNLLFFEAVAWVISATSDVLKGECIMGLMQQCNSTWKQIMEAAKANPDQVLYSLDVSKRLVNILRVNQRVAKATGAAFTPQLMVIYQEMIQVYGLYSQRILQEVQRCGPSRIKHSEIKALHLYKRETLHLVETFVDTAAQEGENCRKEIAEKLLGDLLQPVLSDYKNNIPDTRDCEVLTLLSVLTTRLDSNISPVLPVIFEFVFESTLDMIKTDFQSYPDHREKFYELLKACNQHCFDGLFALPAHQLKAYVESLVWAFKHEHPSVAEQGLQVTYEFLLKLINDKREVLSDFCNLFYFSLMKETLLVLTDTLHRSGFKFQTLIFMHLIRIVEFGVVQNPGNGLTRENVMQSLIDLLSRSFQTVNQKQVEAFVVDLFNYCRDPKPTRFQQHMRDFLISLKEFAGDNDPLFEAEREEALARARELDRQRRMQVPGMIEQYDTTVTVRGGDDD</sequence>
<accession>A0A7J6JV05</accession>
<protein>
    <submittedName>
        <fullName evidence="7">Putative exportin 1</fullName>
    </submittedName>
</protein>
<dbReference type="EMBL" id="JAAUHK010000197">
    <property type="protein sequence ID" value="KAF4638718.1"/>
    <property type="molecule type" value="Genomic_DNA"/>
</dbReference>
<dbReference type="GO" id="GO:0005634">
    <property type="term" value="C:nucleus"/>
    <property type="evidence" value="ECO:0007669"/>
    <property type="project" value="UniProtKB-SubCell"/>
</dbReference>
<reference evidence="7 8" key="1">
    <citation type="submission" date="2020-03" db="EMBL/GenBank/DDBJ databases">
        <title>Genome sequence of Toxoplasma gondii RH-88 strain.</title>
        <authorList>
            <person name="Lorenzi H.A."/>
            <person name="Venepally P."/>
            <person name="Rozenberg A."/>
            <person name="Sibley D."/>
        </authorList>
    </citation>
    <scope>NUCLEOTIDE SEQUENCE [LARGE SCALE GENOMIC DNA]</scope>
    <source>
        <strain evidence="7 8">RH-88</strain>
    </source>
</reference>
<dbReference type="GO" id="GO:0005049">
    <property type="term" value="F:nuclear export signal receptor activity"/>
    <property type="evidence" value="ECO:0007669"/>
    <property type="project" value="InterPro"/>
</dbReference>
<keyword evidence="5" id="KW-0539">Nucleus</keyword>
<name>A0A7J6JV05_TOXGO</name>
<dbReference type="Proteomes" id="UP000557509">
    <property type="component" value="Unassembled WGS sequence"/>
</dbReference>
<feature type="domain" description="Importin N-terminal" evidence="6">
    <location>
        <begin position="210"/>
        <end position="276"/>
    </location>
</feature>
<evidence type="ECO:0000313" key="8">
    <source>
        <dbReference type="Proteomes" id="UP000557509"/>
    </source>
</evidence>
<dbReference type="InterPro" id="IPR014877">
    <property type="entry name" value="XPO1_C_dom"/>
</dbReference>
<keyword evidence="8" id="KW-1185">Reference proteome</keyword>
<evidence type="ECO:0000256" key="2">
    <source>
        <dbReference type="ARBA" id="ARBA00009466"/>
    </source>
</evidence>
<dbReference type="Pfam" id="PF03810">
    <property type="entry name" value="IBN_N"/>
    <property type="match status" value="1"/>
</dbReference>
<evidence type="ECO:0000256" key="1">
    <source>
        <dbReference type="ARBA" id="ARBA00004123"/>
    </source>
</evidence>
<dbReference type="GO" id="GO:0000055">
    <property type="term" value="P:ribosomal large subunit export from nucleus"/>
    <property type="evidence" value="ECO:0007669"/>
    <property type="project" value="TreeGrafter"/>
</dbReference>
<dbReference type="InterPro" id="IPR016024">
    <property type="entry name" value="ARM-type_fold"/>
</dbReference>
<dbReference type="VEuPathDB" id="ToxoDB:TGME49_249530"/>
<dbReference type="Pfam" id="PF18784">
    <property type="entry name" value="CRM1_repeat_2"/>
    <property type="match status" value="1"/>
</dbReference>
<dbReference type="GO" id="GO:0006611">
    <property type="term" value="P:protein export from nucleus"/>
    <property type="evidence" value="ECO:0007669"/>
    <property type="project" value="InterPro"/>
</dbReference>
<evidence type="ECO:0000313" key="7">
    <source>
        <dbReference type="EMBL" id="KAF4638718.1"/>
    </source>
</evidence>
<evidence type="ECO:0000256" key="4">
    <source>
        <dbReference type="ARBA" id="ARBA00022927"/>
    </source>
</evidence>
<dbReference type="GO" id="GO:0005737">
    <property type="term" value="C:cytoplasm"/>
    <property type="evidence" value="ECO:0007669"/>
    <property type="project" value="TreeGrafter"/>
</dbReference>
<dbReference type="InterPro" id="IPR040485">
    <property type="entry name" value="XPO1_repeat_3"/>
</dbReference>
<dbReference type="InterPro" id="IPR041235">
    <property type="entry name" value="Exp1_repeat_2"/>
</dbReference>
<dbReference type="PANTHER" id="PTHR11223:SF2">
    <property type="entry name" value="EXPORTIN-1"/>
    <property type="match status" value="1"/>
</dbReference>
<organism evidence="7 8">
    <name type="scientific">Toxoplasma gondii</name>
    <dbReference type="NCBI Taxonomy" id="5811"/>
    <lineage>
        <taxon>Eukaryota</taxon>
        <taxon>Sar</taxon>
        <taxon>Alveolata</taxon>
        <taxon>Apicomplexa</taxon>
        <taxon>Conoidasida</taxon>
        <taxon>Coccidia</taxon>
        <taxon>Eucoccidiorida</taxon>
        <taxon>Eimeriorina</taxon>
        <taxon>Sarcocystidae</taxon>
        <taxon>Toxoplasma</taxon>
    </lineage>
</organism>
<dbReference type="PANTHER" id="PTHR11223">
    <property type="entry name" value="EXPORTIN 1/5"/>
    <property type="match status" value="1"/>
</dbReference>
<comment type="subcellular location">
    <subcellularLocation>
        <location evidence="1">Nucleus</location>
    </subcellularLocation>
</comment>
<dbReference type="PROSITE" id="PS50166">
    <property type="entry name" value="IMPORTIN_B_NT"/>
    <property type="match status" value="1"/>
</dbReference>